<evidence type="ECO:0000313" key="9">
    <source>
        <dbReference type="EMBL" id="RMA81176.1"/>
    </source>
</evidence>
<dbReference type="InterPro" id="IPR016032">
    <property type="entry name" value="Sig_transdc_resp-reg_C-effctor"/>
</dbReference>
<proteinExistence type="predicted"/>
<dbReference type="Proteomes" id="UP000267187">
    <property type="component" value="Unassembled WGS sequence"/>
</dbReference>
<evidence type="ECO:0000256" key="6">
    <source>
        <dbReference type="PROSITE-ProRule" id="PRU00169"/>
    </source>
</evidence>
<dbReference type="EMBL" id="REFJ01000002">
    <property type="protein sequence ID" value="RMA81176.1"/>
    <property type="molecule type" value="Genomic_DNA"/>
</dbReference>
<dbReference type="CDD" id="cd17535">
    <property type="entry name" value="REC_NarL-like"/>
    <property type="match status" value="1"/>
</dbReference>
<reference evidence="9 10" key="1">
    <citation type="submission" date="2018-10" db="EMBL/GenBank/DDBJ databases">
        <title>Genomic Encyclopedia of Type Strains, Phase IV (KMG-IV): sequencing the most valuable type-strain genomes for metagenomic binning, comparative biology and taxonomic classification.</title>
        <authorList>
            <person name="Goeker M."/>
        </authorList>
    </citation>
    <scope>NUCLEOTIDE SEQUENCE [LARGE SCALE GENOMIC DNA]</scope>
    <source>
        <strain evidence="9 10">DSM 25080</strain>
    </source>
</reference>
<feature type="domain" description="Response regulatory" evidence="8">
    <location>
        <begin position="2"/>
        <end position="118"/>
    </location>
</feature>
<dbReference type="InterPro" id="IPR058245">
    <property type="entry name" value="NreC/VraR/RcsB-like_REC"/>
</dbReference>
<dbReference type="PROSITE" id="PS00622">
    <property type="entry name" value="HTH_LUXR_1"/>
    <property type="match status" value="1"/>
</dbReference>
<dbReference type="AlphaFoldDB" id="A0A3M0A993"/>
<keyword evidence="10" id="KW-1185">Reference proteome</keyword>
<gene>
    <name evidence="9" type="ORF">DFR27_0974</name>
</gene>
<evidence type="ECO:0000259" key="7">
    <source>
        <dbReference type="PROSITE" id="PS50043"/>
    </source>
</evidence>
<dbReference type="PANTHER" id="PTHR43214">
    <property type="entry name" value="TWO-COMPONENT RESPONSE REGULATOR"/>
    <property type="match status" value="1"/>
</dbReference>
<evidence type="ECO:0000259" key="8">
    <source>
        <dbReference type="PROSITE" id="PS50110"/>
    </source>
</evidence>
<evidence type="ECO:0000256" key="5">
    <source>
        <dbReference type="ARBA" id="ARBA00023163"/>
    </source>
</evidence>
<protein>
    <submittedName>
        <fullName evidence="9">LuxR family two component transcriptional regulator</fullName>
    </submittedName>
</protein>
<dbReference type="SMART" id="SM00448">
    <property type="entry name" value="REC"/>
    <property type="match status" value="1"/>
</dbReference>
<dbReference type="InterPro" id="IPR011006">
    <property type="entry name" value="CheY-like_superfamily"/>
</dbReference>
<dbReference type="GO" id="GO:0003677">
    <property type="term" value="F:DNA binding"/>
    <property type="evidence" value="ECO:0007669"/>
    <property type="project" value="UniProtKB-KW"/>
</dbReference>
<dbReference type="SUPFAM" id="SSF52172">
    <property type="entry name" value="CheY-like"/>
    <property type="match status" value="1"/>
</dbReference>
<dbReference type="SUPFAM" id="SSF46894">
    <property type="entry name" value="C-terminal effector domain of the bipartite response regulators"/>
    <property type="match status" value="1"/>
</dbReference>
<keyword evidence="1 6" id="KW-0597">Phosphoprotein</keyword>
<evidence type="ECO:0000313" key="10">
    <source>
        <dbReference type="Proteomes" id="UP000267187"/>
    </source>
</evidence>
<dbReference type="OrthoDB" id="9796655at2"/>
<keyword evidence="4" id="KW-0238">DNA-binding</keyword>
<dbReference type="InterPro" id="IPR000792">
    <property type="entry name" value="Tscrpt_reg_LuxR_C"/>
</dbReference>
<sequence length="214" mass="23303">MKILIADDHELVRTGMAYMLRSFDFGGVVLAASSGVEALAQVQQHQPDVVLMDVNMPGLGGIEATRRIKRMAPATHVIMLSGSVDVLCIDAALAAGASGYISKSIGGEKLEEAIRSVMQGGSFLCDESQLLKDRYKSSKANYFEHLSARETQICLLIAEGIKVPDIAEQLALSPKTINTYRYRIFEKFCVNSDVELALAIHRQRSREASAVADV</sequence>
<dbReference type="InterPro" id="IPR001789">
    <property type="entry name" value="Sig_transdc_resp-reg_receiver"/>
</dbReference>
<evidence type="ECO:0000256" key="4">
    <source>
        <dbReference type="ARBA" id="ARBA00023125"/>
    </source>
</evidence>
<dbReference type="InterPro" id="IPR039420">
    <property type="entry name" value="WalR-like"/>
</dbReference>
<keyword evidence="3" id="KW-0805">Transcription regulation</keyword>
<name>A0A3M0A993_9GAMM</name>
<accession>A0A3M0A993</accession>
<dbReference type="PANTHER" id="PTHR43214:SF3">
    <property type="entry name" value="RESPONSE REGULATOR UVRY"/>
    <property type="match status" value="1"/>
</dbReference>
<keyword evidence="5" id="KW-0804">Transcription</keyword>
<comment type="caution">
    <text evidence="9">The sequence shown here is derived from an EMBL/GenBank/DDBJ whole genome shotgun (WGS) entry which is preliminary data.</text>
</comment>
<dbReference type="Pfam" id="PF00072">
    <property type="entry name" value="Response_reg"/>
    <property type="match status" value="1"/>
</dbReference>
<evidence type="ECO:0000256" key="2">
    <source>
        <dbReference type="ARBA" id="ARBA00023012"/>
    </source>
</evidence>
<feature type="domain" description="HTH luxR-type" evidence="7">
    <location>
        <begin position="139"/>
        <end position="204"/>
    </location>
</feature>
<dbReference type="PROSITE" id="PS50043">
    <property type="entry name" value="HTH_LUXR_2"/>
    <property type="match status" value="1"/>
</dbReference>
<evidence type="ECO:0000256" key="1">
    <source>
        <dbReference type="ARBA" id="ARBA00022553"/>
    </source>
</evidence>
<feature type="modified residue" description="4-aspartylphosphate" evidence="6">
    <location>
        <position position="53"/>
    </location>
</feature>
<dbReference type="SMART" id="SM00421">
    <property type="entry name" value="HTH_LUXR"/>
    <property type="match status" value="1"/>
</dbReference>
<dbReference type="Gene3D" id="3.40.50.2300">
    <property type="match status" value="1"/>
</dbReference>
<dbReference type="PROSITE" id="PS50110">
    <property type="entry name" value="RESPONSE_REGULATORY"/>
    <property type="match status" value="1"/>
</dbReference>
<dbReference type="PRINTS" id="PR00038">
    <property type="entry name" value="HTHLUXR"/>
</dbReference>
<dbReference type="GO" id="GO:0000160">
    <property type="term" value="P:phosphorelay signal transduction system"/>
    <property type="evidence" value="ECO:0007669"/>
    <property type="project" value="UniProtKB-KW"/>
</dbReference>
<organism evidence="9 10">
    <name type="scientific">Umboniibacter marinipuniceus</name>
    <dbReference type="NCBI Taxonomy" id="569599"/>
    <lineage>
        <taxon>Bacteria</taxon>
        <taxon>Pseudomonadati</taxon>
        <taxon>Pseudomonadota</taxon>
        <taxon>Gammaproteobacteria</taxon>
        <taxon>Cellvibrionales</taxon>
        <taxon>Cellvibrionaceae</taxon>
        <taxon>Umboniibacter</taxon>
    </lineage>
</organism>
<dbReference type="RefSeq" id="WP_121876329.1">
    <property type="nucleotide sequence ID" value="NZ_REFJ01000002.1"/>
</dbReference>
<evidence type="ECO:0000256" key="3">
    <source>
        <dbReference type="ARBA" id="ARBA00023015"/>
    </source>
</evidence>
<keyword evidence="2" id="KW-0902">Two-component regulatory system</keyword>
<dbReference type="GO" id="GO:0006355">
    <property type="term" value="P:regulation of DNA-templated transcription"/>
    <property type="evidence" value="ECO:0007669"/>
    <property type="project" value="InterPro"/>
</dbReference>
<dbReference type="Pfam" id="PF00196">
    <property type="entry name" value="GerE"/>
    <property type="match status" value="1"/>
</dbReference>
<dbReference type="CDD" id="cd06170">
    <property type="entry name" value="LuxR_C_like"/>
    <property type="match status" value="1"/>
</dbReference>